<organism evidence="2 3">
    <name type="scientific">Halodesulfurarchaeum formicicum</name>
    <dbReference type="NCBI Taxonomy" id="1873524"/>
    <lineage>
        <taxon>Archaea</taxon>
        <taxon>Methanobacteriati</taxon>
        <taxon>Methanobacteriota</taxon>
        <taxon>Stenosarchaea group</taxon>
        <taxon>Halobacteria</taxon>
        <taxon>Halobacteriales</taxon>
        <taxon>Halobacteriaceae</taxon>
        <taxon>Halodesulfurarchaeum</taxon>
    </lineage>
</organism>
<keyword evidence="3" id="KW-1185">Reference proteome</keyword>
<sequence length="133" mass="14739">MVSMAHSESRCTPIPAENASCLDRIREARWPDGVRCPYCSSSFTIKKGTSRKETQRYQCQNCDRGFTDLTGTVFENHQLSVSEMCYIVTQTDSESITSIASDLDRSYKTVLNFVHDLRSAAGSDSPALSDLVG</sequence>
<protein>
    <recommendedName>
        <fullName evidence="1">Transposase zinc-ribbon domain-containing protein</fullName>
    </recommendedName>
</protein>
<dbReference type="Proteomes" id="UP000186165">
    <property type="component" value="Chromosome"/>
</dbReference>
<evidence type="ECO:0000259" key="1">
    <source>
        <dbReference type="Pfam" id="PF12760"/>
    </source>
</evidence>
<dbReference type="PANTHER" id="PTHR33293">
    <property type="entry name" value="INSERTION ELEMENT IS1 1 PROTEIN INSB-RELATED"/>
    <property type="match status" value="1"/>
</dbReference>
<evidence type="ECO:0000313" key="2">
    <source>
        <dbReference type="EMBL" id="APE94829.1"/>
    </source>
</evidence>
<dbReference type="Pfam" id="PF12760">
    <property type="entry name" value="Zn_ribbon_IS1595"/>
    <property type="match status" value="1"/>
</dbReference>
<proteinExistence type="predicted"/>
<accession>A0A1J1AAA7</accession>
<dbReference type="KEGG" id="hhsr:HSR6_0363"/>
<dbReference type="AlphaFoldDB" id="A0A1J1AAA7"/>
<dbReference type="InterPro" id="IPR024442">
    <property type="entry name" value="Transposase_Zn_ribbon"/>
</dbReference>
<feature type="domain" description="Transposase zinc-ribbon" evidence="1">
    <location>
        <begin position="19"/>
        <end position="63"/>
    </location>
</feature>
<dbReference type="EMBL" id="CP016804">
    <property type="protein sequence ID" value="APE94829.1"/>
    <property type="molecule type" value="Genomic_DNA"/>
</dbReference>
<name>A0A1J1AAA7_9EURY</name>
<reference evidence="3" key="1">
    <citation type="submission" date="2016-08" db="EMBL/GenBank/DDBJ databases">
        <title>Discovery of first anaerobic lithoheterotrophic haloarchae widely represented in hypersaline habitats.</title>
        <authorList>
            <person name="Sorokin D.Y."/>
            <person name="Kublanov I.V."/>
            <person name="Roman P."/>
            <person name="Sinninghe Damste J.S."/>
            <person name="Golyshin P.N."/>
            <person name="Rojo D."/>
            <person name="Ciordia S."/>
            <person name="Mena Md.C."/>
            <person name="Ferrer M."/>
            <person name="Smedile F."/>
            <person name="Messina E."/>
            <person name="La Cono V."/>
            <person name="Yakimov M.M."/>
        </authorList>
    </citation>
    <scope>NUCLEOTIDE SEQUENCE [LARGE SCALE GENOMIC DNA]</scope>
    <source>
        <strain evidence="3">HSR6</strain>
    </source>
</reference>
<gene>
    <name evidence="2" type="ORF">HSR6_0363</name>
</gene>
<dbReference type="InterPro" id="IPR051354">
    <property type="entry name" value="Transposase_27_IS1"/>
</dbReference>
<dbReference type="PANTHER" id="PTHR33293:SF1">
    <property type="entry name" value="INSERTION ELEMENT IS1 1 PROTEIN INSB-RELATED"/>
    <property type="match status" value="1"/>
</dbReference>
<evidence type="ECO:0000313" key="3">
    <source>
        <dbReference type="Proteomes" id="UP000186165"/>
    </source>
</evidence>